<dbReference type="InterPro" id="IPR008030">
    <property type="entry name" value="NmrA-like"/>
</dbReference>
<dbReference type="Proteomes" id="UP000028524">
    <property type="component" value="Unassembled WGS sequence"/>
</dbReference>
<keyword evidence="2" id="KW-0521">NADP</keyword>
<dbReference type="OMA" id="GPTYFYD"/>
<evidence type="ECO:0000256" key="1">
    <source>
        <dbReference type="ARBA" id="ARBA00006328"/>
    </source>
</evidence>
<proteinExistence type="inferred from homology"/>
<evidence type="ECO:0000313" key="5">
    <source>
        <dbReference type="Proteomes" id="UP000028524"/>
    </source>
</evidence>
<evidence type="ECO:0000313" key="4">
    <source>
        <dbReference type="EMBL" id="KFA69916.1"/>
    </source>
</evidence>
<dbReference type="Gene3D" id="3.40.50.720">
    <property type="entry name" value="NAD(P)-binding Rossmann-like Domain"/>
    <property type="match status" value="1"/>
</dbReference>
<dbReference type="InParanoid" id="A0A084R131"/>
<sequence>MAGKKIITVFGATGQQGGSVADVFLNDLKLTDEWSVRAVTRDITKQSAKKLVAQGAEVVQADLLDKKTLVDAISGAEAVFAVTNYWETMNAELEVKQGKNLVDAAKEAGTELFIWSSLYDVNKLTNGKLPNVYHFDSKAAVEEYARSLGIPAAFFMPGFYMTNLPGQMLRATPPDNVWTLALPMPENAPIPMFDIADTGKVVKSIVLNREKVLGKRVLGAFKYMTPKEIVEEFKAVYPEAGKNAIFFSTPHGAYIDALKGMGMPEFAALELLENMRLMDEGGYYGGESLDESHSLLQDSLTSWKDFIRQSSVLAELK</sequence>
<dbReference type="OrthoDB" id="300709at2759"/>
<gene>
    <name evidence="4" type="ORF">S40285_09670</name>
</gene>
<comment type="similarity">
    <text evidence="1">Belongs to the NmrA-type oxidoreductase family.</text>
</comment>
<organism evidence="4 5">
    <name type="scientific">Stachybotrys chlorohalonatus (strain IBT 40285)</name>
    <dbReference type="NCBI Taxonomy" id="1283841"/>
    <lineage>
        <taxon>Eukaryota</taxon>
        <taxon>Fungi</taxon>
        <taxon>Dikarya</taxon>
        <taxon>Ascomycota</taxon>
        <taxon>Pezizomycotina</taxon>
        <taxon>Sordariomycetes</taxon>
        <taxon>Hypocreomycetidae</taxon>
        <taxon>Hypocreales</taxon>
        <taxon>Stachybotryaceae</taxon>
        <taxon>Stachybotrys</taxon>
    </lineage>
</organism>
<dbReference type="Pfam" id="PF05368">
    <property type="entry name" value="NmrA"/>
    <property type="match status" value="1"/>
</dbReference>
<feature type="domain" description="NmrA-like" evidence="3">
    <location>
        <begin position="4"/>
        <end position="306"/>
    </location>
</feature>
<dbReference type="PANTHER" id="PTHR42748:SF31">
    <property type="entry name" value="NMRA-LIKE DOMAIN-CONTAINING PROTEIN-RELATED"/>
    <property type="match status" value="1"/>
</dbReference>
<dbReference type="SUPFAM" id="SSF51735">
    <property type="entry name" value="NAD(P)-binding Rossmann-fold domains"/>
    <property type="match status" value="1"/>
</dbReference>
<dbReference type="InterPro" id="IPR051164">
    <property type="entry name" value="NmrA-like_oxidored"/>
</dbReference>
<evidence type="ECO:0000256" key="2">
    <source>
        <dbReference type="ARBA" id="ARBA00022857"/>
    </source>
</evidence>
<dbReference type="STRING" id="1283841.A0A084R131"/>
<reference evidence="4 5" key="1">
    <citation type="journal article" date="2014" name="BMC Genomics">
        <title>Comparative genome sequencing reveals chemotype-specific gene clusters in the toxigenic black mold Stachybotrys.</title>
        <authorList>
            <person name="Semeiks J."/>
            <person name="Borek D."/>
            <person name="Otwinowski Z."/>
            <person name="Grishin N.V."/>
        </authorList>
    </citation>
    <scope>NUCLEOTIDE SEQUENCE [LARGE SCALE GENOMIC DNA]</scope>
    <source>
        <strain evidence="4 5">IBT 40285</strain>
    </source>
</reference>
<dbReference type="InterPro" id="IPR036291">
    <property type="entry name" value="NAD(P)-bd_dom_sf"/>
</dbReference>
<dbReference type="EMBL" id="KL659322">
    <property type="protein sequence ID" value="KFA69916.1"/>
    <property type="molecule type" value="Genomic_DNA"/>
</dbReference>
<dbReference type="PANTHER" id="PTHR42748">
    <property type="entry name" value="NITROGEN METABOLITE REPRESSION PROTEIN NMRA FAMILY MEMBER"/>
    <property type="match status" value="1"/>
</dbReference>
<dbReference type="AlphaFoldDB" id="A0A084R131"/>
<accession>A0A084R131</accession>
<evidence type="ECO:0000259" key="3">
    <source>
        <dbReference type="Pfam" id="PF05368"/>
    </source>
</evidence>
<dbReference type="GO" id="GO:0005634">
    <property type="term" value="C:nucleus"/>
    <property type="evidence" value="ECO:0007669"/>
    <property type="project" value="TreeGrafter"/>
</dbReference>
<dbReference type="CDD" id="cd05251">
    <property type="entry name" value="NmrA_like_SDR_a"/>
    <property type="match status" value="1"/>
</dbReference>
<keyword evidence="5" id="KW-1185">Reference proteome</keyword>
<dbReference type="HOGENOM" id="CLU_007383_8_1_1"/>
<name>A0A084R131_STAC4</name>
<dbReference type="Gene3D" id="3.90.25.10">
    <property type="entry name" value="UDP-galactose 4-epimerase, domain 1"/>
    <property type="match status" value="1"/>
</dbReference>
<protein>
    <recommendedName>
        <fullName evidence="3">NmrA-like domain-containing protein</fullName>
    </recommendedName>
</protein>